<protein>
    <submittedName>
        <fullName evidence="1">Putative membrane protein</fullName>
    </submittedName>
</protein>
<accession>A0A068M1C2</accession>
<reference evidence="1 2" key="1">
    <citation type="journal article" date="2015" name="BMC Genomics">
        <title>Transcriptome analysis of thermophilic methylotrophic Bacillus methanolicus MGA3 using RNA-sequencing provides detailed insights into its previously uncharted transcriptional landscape.</title>
        <authorList>
            <person name="Irla M."/>
            <person name="Neshat A."/>
            <person name="Brautaset T."/>
            <person name="Ruckert C."/>
            <person name="Kalinowski J."/>
            <person name="Wendisch V.F."/>
        </authorList>
    </citation>
    <scope>NUCLEOTIDE SEQUENCE [LARGE SCALE GENOMIC DNA]</scope>
    <source>
        <strain evidence="2">MGA3 / ATCC 53907</strain>
    </source>
</reference>
<evidence type="ECO:0000313" key="1">
    <source>
        <dbReference type="EMBL" id="AIE61572.1"/>
    </source>
</evidence>
<name>A0A068M1C2_BACMM</name>
<dbReference type="STRING" id="796606.BMMGA3_16095"/>
<dbReference type="KEGG" id="bmet:BMMGA3_16095"/>
<proteinExistence type="predicted"/>
<gene>
    <name evidence="1" type="ORF">BMMGA3_16095</name>
</gene>
<keyword evidence="2" id="KW-1185">Reference proteome</keyword>
<dbReference type="HOGENOM" id="CLU_3212502_0_0_9"/>
<dbReference type="Proteomes" id="UP000027602">
    <property type="component" value="Chromosome"/>
</dbReference>
<organism evidence="1 2">
    <name type="scientific">Bacillus methanolicus (strain MGA3 / ATCC 53907)</name>
    <dbReference type="NCBI Taxonomy" id="796606"/>
    <lineage>
        <taxon>Bacteria</taxon>
        <taxon>Bacillati</taxon>
        <taxon>Bacillota</taxon>
        <taxon>Bacilli</taxon>
        <taxon>Bacillales</taxon>
        <taxon>Bacillaceae</taxon>
        <taxon>Bacillus</taxon>
    </lineage>
</organism>
<evidence type="ECO:0000313" key="2">
    <source>
        <dbReference type="Proteomes" id="UP000027602"/>
    </source>
</evidence>
<dbReference type="EMBL" id="CP007739">
    <property type="protein sequence ID" value="AIE61572.1"/>
    <property type="molecule type" value="Genomic_DNA"/>
</dbReference>
<dbReference type="AlphaFoldDB" id="A0A068M1C2"/>
<sequence length="44" mass="5325">MIGIKQARRFRRLPVFYYYIMKAGFYFKKAAGFFDLKESLILLN</sequence>